<dbReference type="STRING" id="72664.V4LPC8"/>
<gene>
    <name evidence="2" type="ORF">EUTSA_v10006448mg</name>
</gene>
<dbReference type="OMA" id="CTRETRK"/>
<accession>V4LPC8</accession>
<dbReference type="InterPro" id="IPR006527">
    <property type="entry name" value="F-box-assoc_dom_typ1"/>
</dbReference>
<dbReference type="PROSITE" id="PS50181">
    <property type="entry name" value="FBOX"/>
    <property type="match status" value="1"/>
</dbReference>
<dbReference type="Pfam" id="PF07734">
    <property type="entry name" value="FBA_1"/>
    <property type="match status" value="1"/>
</dbReference>
<keyword evidence="3" id="KW-1185">Reference proteome</keyword>
<protein>
    <recommendedName>
        <fullName evidence="1">F-box domain-containing protein</fullName>
    </recommendedName>
</protein>
<feature type="domain" description="F-box" evidence="1">
    <location>
        <begin position="1"/>
        <end position="43"/>
    </location>
</feature>
<dbReference type="InterPro" id="IPR001810">
    <property type="entry name" value="F-box_dom"/>
</dbReference>
<dbReference type="EMBL" id="KI517455">
    <property type="protein sequence ID" value="ESQ44342.1"/>
    <property type="molecule type" value="Genomic_DNA"/>
</dbReference>
<dbReference type="PANTHER" id="PTHR31672">
    <property type="entry name" value="BNACNNG10540D PROTEIN"/>
    <property type="match status" value="1"/>
</dbReference>
<dbReference type="Pfam" id="PF00646">
    <property type="entry name" value="F-box"/>
    <property type="match status" value="1"/>
</dbReference>
<dbReference type="Proteomes" id="UP000030689">
    <property type="component" value="Unassembled WGS sequence"/>
</dbReference>
<dbReference type="Gramene" id="ESQ44342">
    <property type="protein sequence ID" value="ESQ44342"/>
    <property type="gene ID" value="EUTSA_v10006448mg"/>
</dbReference>
<evidence type="ECO:0000259" key="1">
    <source>
        <dbReference type="PROSITE" id="PS50181"/>
    </source>
</evidence>
<dbReference type="eggNOG" id="ENOG502R1K2">
    <property type="taxonomic scope" value="Eukaryota"/>
</dbReference>
<dbReference type="KEGG" id="eus:EUTSA_v10006448mg"/>
<proteinExistence type="predicted"/>
<dbReference type="SUPFAM" id="SSF81383">
    <property type="entry name" value="F-box domain"/>
    <property type="match status" value="1"/>
</dbReference>
<dbReference type="AlphaFoldDB" id="V4LPC8"/>
<dbReference type="PANTHER" id="PTHR31672:SF13">
    <property type="entry name" value="F-BOX PROTEIN CPR30-LIKE"/>
    <property type="match status" value="1"/>
</dbReference>
<reference evidence="2 3" key="1">
    <citation type="journal article" date="2013" name="Front. Plant Sci.">
        <title>The Reference Genome of the Halophytic Plant Eutrema salsugineum.</title>
        <authorList>
            <person name="Yang R."/>
            <person name="Jarvis D.E."/>
            <person name="Chen H."/>
            <person name="Beilstein M.A."/>
            <person name="Grimwood J."/>
            <person name="Jenkins J."/>
            <person name="Shu S."/>
            <person name="Prochnik S."/>
            <person name="Xin M."/>
            <person name="Ma C."/>
            <person name="Schmutz J."/>
            <person name="Wing R.A."/>
            <person name="Mitchell-Olds T."/>
            <person name="Schumaker K.S."/>
            <person name="Wang X."/>
        </authorList>
    </citation>
    <scope>NUCLEOTIDE SEQUENCE [LARGE SCALE GENOMIC DNA]</scope>
</reference>
<dbReference type="InterPro" id="IPR017451">
    <property type="entry name" value="F-box-assoc_interact_dom"/>
</dbReference>
<dbReference type="InterPro" id="IPR050796">
    <property type="entry name" value="SCF_F-box_component"/>
</dbReference>
<evidence type="ECO:0000313" key="3">
    <source>
        <dbReference type="Proteomes" id="UP000030689"/>
    </source>
</evidence>
<organism evidence="2 3">
    <name type="scientific">Eutrema salsugineum</name>
    <name type="common">Saltwater cress</name>
    <name type="synonym">Sisymbrium salsugineum</name>
    <dbReference type="NCBI Taxonomy" id="72664"/>
    <lineage>
        <taxon>Eukaryota</taxon>
        <taxon>Viridiplantae</taxon>
        <taxon>Streptophyta</taxon>
        <taxon>Embryophyta</taxon>
        <taxon>Tracheophyta</taxon>
        <taxon>Spermatophyta</taxon>
        <taxon>Magnoliopsida</taxon>
        <taxon>eudicotyledons</taxon>
        <taxon>Gunneridae</taxon>
        <taxon>Pentapetalae</taxon>
        <taxon>rosids</taxon>
        <taxon>malvids</taxon>
        <taxon>Brassicales</taxon>
        <taxon>Brassicaceae</taxon>
        <taxon>Eutremeae</taxon>
        <taxon>Eutrema</taxon>
    </lineage>
</organism>
<sequence length="287" mass="33422">MEKIPDVLIEYILERLGVKYLVRFTTVLKQWNSMIKSTYFASTHLIRAQSRNPLILLGGCSYYESSRSASYSYLRTLELLGCPISKKIHTIPKPKTCLAMTRSCDGLVCVYDFQKELYVINPATRWCRSLPRAKFQQINRIRENLNRKSKRSCLGFGKDTMTNKYKMMRGFEFTTNAWRHVIGSPHRICDDFKSEPVYLDGSLHWFTVKVKGETKIVYFDLHTEVFHVMSEIPIAHASPSRIIMWSLNNRLCVLEKKINSQVIWSLNSHNVWEKTYSITLNQSCANL</sequence>
<dbReference type="InterPro" id="IPR036047">
    <property type="entry name" value="F-box-like_dom_sf"/>
</dbReference>
<name>V4LPC8_EUTSA</name>
<dbReference type="NCBIfam" id="TIGR01640">
    <property type="entry name" value="F_box_assoc_1"/>
    <property type="match status" value="1"/>
</dbReference>
<evidence type="ECO:0000313" key="2">
    <source>
        <dbReference type="EMBL" id="ESQ44342.1"/>
    </source>
</evidence>